<evidence type="ECO:0000313" key="2">
    <source>
        <dbReference type="EMBL" id="KAK4140968.1"/>
    </source>
</evidence>
<dbReference type="InterPro" id="IPR029056">
    <property type="entry name" value="Ribokinase-like"/>
</dbReference>
<evidence type="ECO:0000259" key="1">
    <source>
        <dbReference type="Pfam" id="PF00294"/>
    </source>
</evidence>
<dbReference type="Proteomes" id="UP001302676">
    <property type="component" value="Unassembled WGS sequence"/>
</dbReference>
<sequence length="255" mass="27376">MGAYFSMPLEDKDPVFVSLGTLGARMTDTAAARPEGVGCCVLAGSDFPNSVEQAIMSWGITVTIIRDPSRLSTRGLLKYSGDGFKVYISGQPSWWDVYSPNHIEFLATFGSGDGDGPPAEFDRKKIEEQALRVLESGVGRNGDGAIVIRCGEYGCMVAARSYSTRWFPAFHGSSRVLCATGAGNAFLGGFAVTLSTTSDLTEATIAGVVAASFVIEQVGLPYRTTSRHGKEMWNGEAFSVRVDRFRTVLETPANE</sequence>
<dbReference type="PANTHER" id="PTHR47098:SF1">
    <property type="entry name" value="PFKB FAMILY CARBOHYDRATE KINASE SUPERFAMILY (AFU_ORTHOLOGUE AFUA_4G09500)"/>
    <property type="match status" value="1"/>
</dbReference>
<feature type="domain" description="Carbohydrate kinase PfkB" evidence="1">
    <location>
        <begin position="97"/>
        <end position="219"/>
    </location>
</feature>
<dbReference type="EMBL" id="MU853620">
    <property type="protein sequence ID" value="KAK4140968.1"/>
    <property type="molecule type" value="Genomic_DNA"/>
</dbReference>
<dbReference type="InterPro" id="IPR011611">
    <property type="entry name" value="PfkB_dom"/>
</dbReference>
<dbReference type="GeneID" id="87821224"/>
<gene>
    <name evidence="2" type="ORF">C8A04DRAFT_39498</name>
</gene>
<organism evidence="2 3">
    <name type="scientific">Dichotomopilus funicola</name>
    <dbReference type="NCBI Taxonomy" id="1934379"/>
    <lineage>
        <taxon>Eukaryota</taxon>
        <taxon>Fungi</taxon>
        <taxon>Dikarya</taxon>
        <taxon>Ascomycota</taxon>
        <taxon>Pezizomycotina</taxon>
        <taxon>Sordariomycetes</taxon>
        <taxon>Sordariomycetidae</taxon>
        <taxon>Sordariales</taxon>
        <taxon>Chaetomiaceae</taxon>
        <taxon>Dichotomopilus</taxon>
    </lineage>
</organism>
<name>A0AAN6UXJ9_9PEZI</name>
<dbReference type="PANTHER" id="PTHR47098">
    <property type="entry name" value="PROTEIN MAK32"/>
    <property type="match status" value="1"/>
</dbReference>
<dbReference type="Pfam" id="PF00294">
    <property type="entry name" value="PfkB"/>
    <property type="match status" value="1"/>
</dbReference>
<dbReference type="RefSeq" id="XP_062634339.1">
    <property type="nucleotide sequence ID" value="XM_062784611.1"/>
</dbReference>
<dbReference type="SUPFAM" id="SSF53613">
    <property type="entry name" value="Ribokinase-like"/>
    <property type="match status" value="1"/>
</dbReference>
<comment type="caution">
    <text evidence="2">The sequence shown here is derived from an EMBL/GenBank/DDBJ whole genome shotgun (WGS) entry which is preliminary data.</text>
</comment>
<dbReference type="AlphaFoldDB" id="A0AAN6UXJ9"/>
<dbReference type="Gene3D" id="3.40.1190.20">
    <property type="match status" value="1"/>
</dbReference>
<reference evidence="2" key="1">
    <citation type="journal article" date="2023" name="Mol. Phylogenet. Evol.">
        <title>Genome-scale phylogeny and comparative genomics of the fungal order Sordariales.</title>
        <authorList>
            <person name="Hensen N."/>
            <person name="Bonometti L."/>
            <person name="Westerberg I."/>
            <person name="Brannstrom I.O."/>
            <person name="Guillou S."/>
            <person name="Cros-Aarteil S."/>
            <person name="Calhoun S."/>
            <person name="Haridas S."/>
            <person name="Kuo A."/>
            <person name="Mondo S."/>
            <person name="Pangilinan J."/>
            <person name="Riley R."/>
            <person name="LaButti K."/>
            <person name="Andreopoulos B."/>
            <person name="Lipzen A."/>
            <person name="Chen C."/>
            <person name="Yan M."/>
            <person name="Daum C."/>
            <person name="Ng V."/>
            <person name="Clum A."/>
            <person name="Steindorff A."/>
            <person name="Ohm R.A."/>
            <person name="Martin F."/>
            <person name="Silar P."/>
            <person name="Natvig D.O."/>
            <person name="Lalanne C."/>
            <person name="Gautier V."/>
            <person name="Ament-Velasquez S.L."/>
            <person name="Kruys A."/>
            <person name="Hutchinson M.I."/>
            <person name="Powell A.J."/>
            <person name="Barry K."/>
            <person name="Miller A.N."/>
            <person name="Grigoriev I.V."/>
            <person name="Debuchy R."/>
            <person name="Gladieux P."/>
            <person name="Hiltunen Thoren M."/>
            <person name="Johannesson H."/>
        </authorList>
    </citation>
    <scope>NUCLEOTIDE SEQUENCE</scope>
    <source>
        <strain evidence="2">CBS 141.50</strain>
    </source>
</reference>
<keyword evidence="3" id="KW-1185">Reference proteome</keyword>
<protein>
    <recommendedName>
        <fullName evidence="1">Carbohydrate kinase PfkB domain-containing protein</fullName>
    </recommendedName>
</protein>
<accession>A0AAN6UXJ9</accession>
<proteinExistence type="predicted"/>
<evidence type="ECO:0000313" key="3">
    <source>
        <dbReference type="Proteomes" id="UP001302676"/>
    </source>
</evidence>
<reference evidence="2" key="2">
    <citation type="submission" date="2023-05" db="EMBL/GenBank/DDBJ databases">
        <authorList>
            <consortium name="Lawrence Berkeley National Laboratory"/>
            <person name="Steindorff A."/>
            <person name="Hensen N."/>
            <person name="Bonometti L."/>
            <person name="Westerberg I."/>
            <person name="Brannstrom I.O."/>
            <person name="Guillou S."/>
            <person name="Cros-Aarteil S."/>
            <person name="Calhoun S."/>
            <person name="Haridas S."/>
            <person name="Kuo A."/>
            <person name="Mondo S."/>
            <person name="Pangilinan J."/>
            <person name="Riley R."/>
            <person name="Labutti K."/>
            <person name="Andreopoulos B."/>
            <person name="Lipzen A."/>
            <person name="Chen C."/>
            <person name="Yanf M."/>
            <person name="Daum C."/>
            <person name="Ng V."/>
            <person name="Clum A."/>
            <person name="Ohm R."/>
            <person name="Martin F."/>
            <person name="Silar P."/>
            <person name="Natvig D."/>
            <person name="Lalanne C."/>
            <person name="Gautier V."/>
            <person name="Ament-Velasquez S.L."/>
            <person name="Kruys A."/>
            <person name="Hutchinson M.I."/>
            <person name="Powell A.J."/>
            <person name="Barry K."/>
            <person name="Miller A.N."/>
            <person name="Grigoriev I.V."/>
            <person name="Debuchy R."/>
            <person name="Gladieux P."/>
            <person name="Thoren M.H."/>
            <person name="Johannesson H."/>
        </authorList>
    </citation>
    <scope>NUCLEOTIDE SEQUENCE</scope>
    <source>
        <strain evidence="2">CBS 141.50</strain>
    </source>
</reference>